<dbReference type="OrthoDB" id="303107at2759"/>
<evidence type="ECO:0000256" key="3">
    <source>
        <dbReference type="ARBA" id="ARBA00022833"/>
    </source>
</evidence>
<feature type="region of interest" description="Disordered" evidence="4">
    <location>
        <begin position="451"/>
        <end position="519"/>
    </location>
</feature>
<organism evidence="5 6">
    <name type="scientific">Neolecta irregularis (strain DAH-3)</name>
    <dbReference type="NCBI Taxonomy" id="1198029"/>
    <lineage>
        <taxon>Eukaryota</taxon>
        <taxon>Fungi</taxon>
        <taxon>Dikarya</taxon>
        <taxon>Ascomycota</taxon>
        <taxon>Taphrinomycotina</taxon>
        <taxon>Neolectales</taxon>
        <taxon>Neolectaceae</taxon>
        <taxon>Neolecta</taxon>
    </lineage>
</organism>
<dbReference type="InterPro" id="IPR019786">
    <property type="entry name" value="Zinc_finger_PHD-type_CS"/>
</dbReference>
<dbReference type="OMA" id="WECVATT"/>
<dbReference type="InterPro" id="IPR011011">
    <property type="entry name" value="Znf_FYVE_PHD"/>
</dbReference>
<feature type="region of interest" description="Disordered" evidence="4">
    <location>
        <begin position="298"/>
        <end position="379"/>
    </location>
</feature>
<feature type="region of interest" description="Disordered" evidence="4">
    <location>
        <begin position="149"/>
        <end position="187"/>
    </location>
</feature>
<accession>A0A1U7LGX1</accession>
<feature type="region of interest" description="Disordered" evidence="4">
    <location>
        <begin position="200"/>
        <end position="221"/>
    </location>
</feature>
<sequence length="589" mass="68015">MYGQVLSIRRRTNSQRVDTIGYDNKGYMYYILDNSYMYRAPDPEFPYRHSKKRKRGQTVSEESELAPMSDTWECVATTVEEYDKFILGLNQTKGDEKKLYIYLTEEAIPEITQVIENRRIEKKTKQEEQAMANFLTPFRERSSRIFARDAARKEQEEKEAQEVKEHDYTIKKSRRDGSGKVIKPPITREQRLRERELRIMRQESVGASTGNEDDAASPPREAATPLLVQPKDSEGDWEFNCICGVKGENFDDGTLSVACEECNMWQHVECQGQEVEIAIRKHQADYLCFRCSKSGKPEIVAPKESKDDDDYEEIEEEEPEPYEIEVDEESDQDYRGRKSQRSSPKRRPKTTTQSSFLDNRPVFGGYIQQPANTASSPRPPTYAMQNYAIYIQQQQAILAHQRYLQSQGYHQGFNNQSPIRPNGHFIIPQNAQFPLQQGSVPYHIRPYSYPAQMSNPYPYQQANQHGPRPNPQAPQAPQARDPFPPHPATPLSPHVSPANRNCYPTQQPPRPPYSVPSLQQQQFHLYQQQPMMHSLQQHLSRPLQIKQYNPGTQNSHQEAHSGQWKGSMPEELTKESIKRDLLGGDTEDI</sequence>
<feature type="region of interest" description="Disordered" evidence="4">
    <location>
        <begin position="547"/>
        <end position="589"/>
    </location>
</feature>
<keyword evidence="2" id="KW-0863">Zinc-finger</keyword>
<evidence type="ECO:0000256" key="4">
    <source>
        <dbReference type="SAM" id="MobiDB-lite"/>
    </source>
</evidence>
<evidence type="ECO:0000313" key="6">
    <source>
        <dbReference type="Proteomes" id="UP000186594"/>
    </source>
</evidence>
<name>A0A1U7LGX1_NEOID</name>
<dbReference type="EMBL" id="LXFE01004155">
    <property type="protein sequence ID" value="OLL21905.1"/>
    <property type="molecule type" value="Genomic_DNA"/>
</dbReference>
<keyword evidence="6" id="KW-1185">Reference proteome</keyword>
<proteinExistence type="predicted"/>
<feature type="compositionally biased region" description="Polar residues" evidence="4">
    <location>
        <begin position="547"/>
        <end position="556"/>
    </location>
</feature>
<evidence type="ECO:0000256" key="1">
    <source>
        <dbReference type="ARBA" id="ARBA00022723"/>
    </source>
</evidence>
<dbReference type="SUPFAM" id="SSF57903">
    <property type="entry name" value="FYVE/PHD zinc finger"/>
    <property type="match status" value="1"/>
</dbReference>
<dbReference type="Proteomes" id="UP000186594">
    <property type="component" value="Unassembled WGS sequence"/>
</dbReference>
<reference evidence="5 6" key="1">
    <citation type="submission" date="2016-04" db="EMBL/GenBank/DDBJ databases">
        <title>Evolutionary innovation and constraint leading to complex multicellularity in the Ascomycota.</title>
        <authorList>
            <person name="Cisse O."/>
            <person name="Nguyen A."/>
            <person name="Hewitt D.A."/>
            <person name="Jedd G."/>
            <person name="Stajich J.E."/>
        </authorList>
    </citation>
    <scope>NUCLEOTIDE SEQUENCE [LARGE SCALE GENOMIC DNA]</scope>
    <source>
        <strain evidence="5 6">DAH-3</strain>
    </source>
</reference>
<dbReference type="AlphaFoldDB" id="A0A1U7LGX1"/>
<dbReference type="InterPro" id="IPR013083">
    <property type="entry name" value="Znf_RING/FYVE/PHD"/>
</dbReference>
<dbReference type="STRING" id="1198029.A0A1U7LGX1"/>
<feature type="compositionally biased region" description="Basic residues" evidence="4">
    <location>
        <begin position="337"/>
        <end position="349"/>
    </location>
</feature>
<evidence type="ECO:0000313" key="5">
    <source>
        <dbReference type="EMBL" id="OLL21905.1"/>
    </source>
</evidence>
<dbReference type="GO" id="GO:0008270">
    <property type="term" value="F:zinc ion binding"/>
    <property type="evidence" value="ECO:0007669"/>
    <property type="project" value="UniProtKB-KW"/>
</dbReference>
<gene>
    <name evidence="5" type="ORF">NEOLI_002183</name>
</gene>
<dbReference type="PROSITE" id="PS01359">
    <property type="entry name" value="ZF_PHD_1"/>
    <property type="match status" value="1"/>
</dbReference>
<evidence type="ECO:0000256" key="2">
    <source>
        <dbReference type="ARBA" id="ARBA00022771"/>
    </source>
</evidence>
<dbReference type="Gene3D" id="3.30.40.10">
    <property type="entry name" value="Zinc/RING finger domain, C3HC4 (zinc finger)"/>
    <property type="match status" value="1"/>
</dbReference>
<feature type="compositionally biased region" description="Basic and acidic residues" evidence="4">
    <location>
        <begin position="571"/>
        <end position="582"/>
    </location>
</feature>
<keyword evidence="1" id="KW-0479">Metal-binding</keyword>
<feature type="compositionally biased region" description="Basic and acidic residues" evidence="4">
    <location>
        <begin position="149"/>
        <end position="178"/>
    </location>
</feature>
<keyword evidence="3" id="KW-0862">Zinc</keyword>
<feature type="compositionally biased region" description="Acidic residues" evidence="4">
    <location>
        <begin position="307"/>
        <end position="331"/>
    </location>
</feature>
<comment type="caution">
    <text evidence="5">The sequence shown here is derived from an EMBL/GenBank/DDBJ whole genome shotgun (WGS) entry which is preliminary data.</text>
</comment>
<feature type="compositionally biased region" description="Polar residues" evidence="4">
    <location>
        <begin position="451"/>
        <end position="464"/>
    </location>
</feature>
<protein>
    <submittedName>
        <fullName evidence="5">Transcription factor BYE1</fullName>
    </submittedName>
</protein>